<reference evidence="2 3" key="1">
    <citation type="submission" date="2022-10" db="EMBL/GenBank/DDBJ databases">
        <title>Roseococcus glaciei nov., sp. nov., isolated from glacier.</title>
        <authorList>
            <person name="Liu Q."/>
            <person name="Xin Y.-H."/>
        </authorList>
    </citation>
    <scope>NUCLEOTIDE SEQUENCE [LARGE SCALE GENOMIC DNA]</scope>
    <source>
        <strain evidence="2 3">MDT2-1-1</strain>
    </source>
</reference>
<organism evidence="2 3">
    <name type="scientific">Sabulicella glaciei</name>
    <dbReference type="NCBI Taxonomy" id="2984948"/>
    <lineage>
        <taxon>Bacteria</taxon>
        <taxon>Pseudomonadati</taxon>
        <taxon>Pseudomonadota</taxon>
        <taxon>Alphaproteobacteria</taxon>
        <taxon>Acetobacterales</taxon>
        <taxon>Acetobacteraceae</taxon>
        <taxon>Sabulicella</taxon>
    </lineage>
</organism>
<protein>
    <submittedName>
        <fullName evidence="2">SH3 domain-containing protein</fullName>
    </submittedName>
</protein>
<name>A0ABT3P0K2_9PROT</name>
<dbReference type="Pfam" id="PF06347">
    <property type="entry name" value="SH3_4"/>
    <property type="match status" value="2"/>
</dbReference>
<feature type="region of interest" description="Disordered" evidence="1">
    <location>
        <begin position="1"/>
        <end position="30"/>
    </location>
</feature>
<evidence type="ECO:0000313" key="2">
    <source>
        <dbReference type="EMBL" id="MCW8087932.1"/>
    </source>
</evidence>
<gene>
    <name evidence="2" type="ORF">OF850_20210</name>
</gene>
<evidence type="ECO:0000256" key="1">
    <source>
        <dbReference type="SAM" id="MobiDB-lite"/>
    </source>
</evidence>
<feature type="compositionally biased region" description="Pro residues" evidence="1">
    <location>
        <begin position="9"/>
        <end position="24"/>
    </location>
</feature>
<evidence type="ECO:0000313" key="3">
    <source>
        <dbReference type="Proteomes" id="UP001526430"/>
    </source>
</evidence>
<dbReference type="Proteomes" id="UP001526430">
    <property type="component" value="Unassembled WGS sequence"/>
</dbReference>
<accession>A0ABT3P0K2</accession>
<sequence length="167" mass="19011">MRRTAWPAAPTPAPPAEPPPPPIGPVTGLPLPRFSALRSNDVNLRVGPERRFPVEWRYQRSDLPVQIIREHEQWRRIRDPDGVEGWVHSSNLQPGRRTFLVKTEGDVPLRRRPEDGAAPVARLRPGVIGRIRGCDGDSAWCEVQVQDRRGFIRRAEIFGVLPEEEIR</sequence>
<proteinExistence type="predicted"/>
<dbReference type="Gene3D" id="2.30.30.40">
    <property type="entry name" value="SH3 Domains"/>
    <property type="match status" value="1"/>
</dbReference>
<dbReference type="InterPro" id="IPR010466">
    <property type="entry name" value="DUF1058"/>
</dbReference>
<dbReference type="EMBL" id="JAPFQI010000024">
    <property type="protein sequence ID" value="MCW8087932.1"/>
    <property type="molecule type" value="Genomic_DNA"/>
</dbReference>
<comment type="caution">
    <text evidence="2">The sequence shown here is derived from an EMBL/GenBank/DDBJ whole genome shotgun (WGS) entry which is preliminary data.</text>
</comment>
<keyword evidence="3" id="KW-1185">Reference proteome</keyword>